<dbReference type="RefSeq" id="WP_163571191.1">
    <property type="nucleotide sequence ID" value="NZ_BAAANY010000032.1"/>
</dbReference>
<dbReference type="Proteomes" id="UP001500618">
    <property type="component" value="Unassembled WGS sequence"/>
</dbReference>
<gene>
    <name evidence="1" type="ORF">GCM10009765_66350</name>
</gene>
<protein>
    <submittedName>
        <fullName evidence="1">Uncharacterized protein</fullName>
    </submittedName>
</protein>
<evidence type="ECO:0000313" key="2">
    <source>
        <dbReference type="Proteomes" id="UP001500618"/>
    </source>
</evidence>
<dbReference type="EMBL" id="BAAANY010000032">
    <property type="protein sequence ID" value="GAA1707614.1"/>
    <property type="molecule type" value="Genomic_DNA"/>
</dbReference>
<accession>A0ABN2ILS3</accession>
<organism evidence="1 2">
    <name type="scientific">Fodinicola feengrottensis</name>
    <dbReference type="NCBI Taxonomy" id="435914"/>
    <lineage>
        <taxon>Bacteria</taxon>
        <taxon>Bacillati</taxon>
        <taxon>Actinomycetota</taxon>
        <taxon>Actinomycetes</taxon>
        <taxon>Mycobacteriales</taxon>
        <taxon>Fodinicola</taxon>
    </lineage>
</organism>
<comment type="caution">
    <text evidence="1">The sequence shown here is derived from an EMBL/GenBank/DDBJ whole genome shotgun (WGS) entry which is preliminary data.</text>
</comment>
<sequence length="98" mass="10447">MSADSRPAIEARHAWAERELTATLRTLMRVAESARTQTEVVVDLTRQEAEVRPGATAGERPVLDDGAYLAALDKLTRVRSVHAAVEAELAHASVGGAA</sequence>
<proteinExistence type="predicted"/>
<name>A0ABN2ILS3_9ACTN</name>
<keyword evidence="2" id="KW-1185">Reference proteome</keyword>
<reference evidence="1 2" key="1">
    <citation type="journal article" date="2019" name="Int. J. Syst. Evol. Microbiol.">
        <title>The Global Catalogue of Microorganisms (GCM) 10K type strain sequencing project: providing services to taxonomists for standard genome sequencing and annotation.</title>
        <authorList>
            <consortium name="The Broad Institute Genomics Platform"/>
            <consortium name="The Broad Institute Genome Sequencing Center for Infectious Disease"/>
            <person name="Wu L."/>
            <person name="Ma J."/>
        </authorList>
    </citation>
    <scope>NUCLEOTIDE SEQUENCE [LARGE SCALE GENOMIC DNA]</scope>
    <source>
        <strain evidence="1 2">JCM 14718</strain>
    </source>
</reference>
<evidence type="ECO:0000313" key="1">
    <source>
        <dbReference type="EMBL" id="GAA1707614.1"/>
    </source>
</evidence>